<dbReference type="PANTHER" id="PTHR30136">
    <property type="entry name" value="HELIX-TURN-HELIX TRANSCRIPTIONAL REGULATOR, ICLR FAMILY"/>
    <property type="match status" value="1"/>
</dbReference>
<dbReference type="Pfam" id="PF01614">
    <property type="entry name" value="IclR_C"/>
    <property type="match status" value="1"/>
</dbReference>
<feature type="domain" description="IclR-ED" evidence="5">
    <location>
        <begin position="64"/>
        <end position="246"/>
    </location>
</feature>
<dbReference type="InterPro" id="IPR050707">
    <property type="entry name" value="HTH_MetabolicPath_Reg"/>
</dbReference>
<evidence type="ECO:0000259" key="4">
    <source>
        <dbReference type="PROSITE" id="PS51077"/>
    </source>
</evidence>
<comment type="caution">
    <text evidence="6">The sequence shown here is derived from an EMBL/GenBank/DDBJ whole genome shotgun (WGS) entry which is preliminary data.</text>
</comment>
<dbReference type="PROSITE" id="PS51078">
    <property type="entry name" value="ICLR_ED"/>
    <property type="match status" value="1"/>
</dbReference>
<dbReference type="SUPFAM" id="SSF46785">
    <property type="entry name" value="Winged helix' DNA-binding domain"/>
    <property type="match status" value="1"/>
</dbReference>
<evidence type="ECO:0000313" key="6">
    <source>
        <dbReference type="EMBL" id="MET2828105.1"/>
    </source>
</evidence>
<dbReference type="Gene3D" id="1.10.10.10">
    <property type="entry name" value="Winged helix-like DNA-binding domain superfamily/Winged helix DNA-binding domain"/>
    <property type="match status" value="1"/>
</dbReference>
<dbReference type="InterPro" id="IPR036390">
    <property type="entry name" value="WH_DNA-bd_sf"/>
</dbReference>
<keyword evidence="2" id="KW-0238">DNA-binding</keyword>
<dbReference type="SMART" id="SM00346">
    <property type="entry name" value="HTH_ICLR"/>
    <property type="match status" value="1"/>
</dbReference>
<evidence type="ECO:0000259" key="5">
    <source>
        <dbReference type="PROSITE" id="PS51078"/>
    </source>
</evidence>
<accession>A0ABV2DDK7</accession>
<gene>
    <name evidence="6" type="ORF">ABVQ20_14060</name>
</gene>
<evidence type="ECO:0000256" key="3">
    <source>
        <dbReference type="ARBA" id="ARBA00023163"/>
    </source>
</evidence>
<evidence type="ECO:0000313" key="7">
    <source>
        <dbReference type="Proteomes" id="UP001548832"/>
    </source>
</evidence>
<feature type="domain" description="HTH iclR-type" evidence="4">
    <location>
        <begin position="1"/>
        <end position="63"/>
    </location>
</feature>
<dbReference type="Gene3D" id="3.30.450.40">
    <property type="match status" value="1"/>
</dbReference>
<dbReference type="InterPro" id="IPR014757">
    <property type="entry name" value="Tscrpt_reg_IclR_C"/>
</dbReference>
<evidence type="ECO:0000256" key="2">
    <source>
        <dbReference type="ARBA" id="ARBA00023125"/>
    </source>
</evidence>
<keyword evidence="3" id="KW-0804">Transcription</keyword>
<keyword evidence="7" id="KW-1185">Reference proteome</keyword>
<reference evidence="6 7" key="1">
    <citation type="submission" date="2024-06" db="EMBL/GenBank/DDBJ databases">
        <authorList>
            <person name="Kim D.-U."/>
        </authorList>
    </citation>
    <scope>NUCLEOTIDE SEQUENCE [LARGE SCALE GENOMIC DNA]</scope>
    <source>
        <strain evidence="6 7">KACC15460</strain>
    </source>
</reference>
<dbReference type="Pfam" id="PF09339">
    <property type="entry name" value="HTH_IclR"/>
    <property type="match status" value="1"/>
</dbReference>
<dbReference type="Proteomes" id="UP001548832">
    <property type="component" value="Unassembled WGS sequence"/>
</dbReference>
<dbReference type="SUPFAM" id="SSF55781">
    <property type="entry name" value="GAF domain-like"/>
    <property type="match status" value="1"/>
</dbReference>
<dbReference type="InterPro" id="IPR036388">
    <property type="entry name" value="WH-like_DNA-bd_sf"/>
</dbReference>
<dbReference type="EMBL" id="JBEWSZ010000001">
    <property type="protein sequence ID" value="MET2828105.1"/>
    <property type="molecule type" value="Genomic_DNA"/>
</dbReference>
<dbReference type="InterPro" id="IPR005471">
    <property type="entry name" value="Tscrpt_reg_IclR_N"/>
</dbReference>
<dbReference type="InterPro" id="IPR029016">
    <property type="entry name" value="GAF-like_dom_sf"/>
</dbReference>
<evidence type="ECO:0000256" key="1">
    <source>
        <dbReference type="ARBA" id="ARBA00023015"/>
    </source>
</evidence>
<sequence>MSTVGKAISLLELFTLAEPEIGLSDLARKAGLDKATARRLLMSLAGHRLIEQEPASRRYRLGAGLSRLARIRDAHFPFVRVAAPIVRKLSVETGETVHLSEFSAGALLTVHVELSAKANRVNVDVGQVLPLHGTASGIAFLGSSRPETVEAYLEKPLEAFTTHTVTTRGRLMEAIRLAASRGYSRNAQGYEDGVHSIAAPILGADGYPLGTLAVASPVSRVDDAIAASQGQAAASAARVISARLNGEP</sequence>
<dbReference type="PROSITE" id="PS51077">
    <property type="entry name" value="HTH_ICLR"/>
    <property type="match status" value="1"/>
</dbReference>
<name>A0ABV2DDK7_9HYPH</name>
<dbReference type="RefSeq" id="WP_354460106.1">
    <property type="nucleotide sequence ID" value="NZ_JBEWSZ010000001.1"/>
</dbReference>
<proteinExistence type="predicted"/>
<protein>
    <submittedName>
        <fullName evidence="6">IclR family transcriptional regulator</fullName>
    </submittedName>
</protein>
<keyword evidence="1" id="KW-0805">Transcription regulation</keyword>
<organism evidence="6 7">
    <name type="scientific">Mesorhizobium shangrilense</name>
    <dbReference type="NCBI Taxonomy" id="460060"/>
    <lineage>
        <taxon>Bacteria</taxon>
        <taxon>Pseudomonadati</taxon>
        <taxon>Pseudomonadota</taxon>
        <taxon>Alphaproteobacteria</taxon>
        <taxon>Hyphomicrobiales</taxon>
        <taxon>Phyllobacteriaceae</taxon>
        <taxon>Mesorhizobium</taxon>
    </lineage>
</organism>
<dbReference type="PANTHER" id="PTHR30136:SF24">
    <property type="entry name" value="HTH-TYPE TRANSCRIPTIONAL REPRESSOR ALLR"/>
    <property type="match status" value="1"/>
</dbReference>